<keyword evidence="2" id="KW-1185">Reference proteome</keyword>
<accession>A0A103XPH2</accession>
<sequence>MYWLICYSSVDMVVSAAVLTWGMDAYTASKSLLSSGYLRCHHRCSGHCATEANIYCYGHSHASPQVGIDSYSWEELAVG</sequence>
<evidence type="ECO:0000313" key="2">
    <source>
        <dbReference type="Proteomes" id="UP000243975"/>
    </source>
</evidence>
<name>A0A103XPH2_CYNCS</name>
<dbReference type="Proteomes" id="UP000243975">
    <property type="component" value="Unassembled WGS sequence"/>
</dbReference>
<organism evidence="1 2">
    <name type="scientific">Cynara cardunculus var. scolymus</name>
    <name type="common">Globe artichoke</name>
    <name type="synonym">Cynara scolymus</name>
    <dbReference type="NCBI Taxonomy" id="59895"/>
    <lineage>
        <taxon>Eukaryota</taxon>
        <taxon>Viridiplantae</taxon>
        <taxon>Streptophyta</taxon>
        <taxon>Embryophyta</taxon>
        <taxon>Tracheophyta</taxon>
        <taxon>Spermatophyta</taxon>
        <taxon>Magnoliopsida</taxon>
        <taxon>eudicotyledons</taxon>
        <taxon>Gunneridae</taxon>
        <taxon>Pentapetalae</taxon>
        <taxon>asterids</taxon>
        <taxon>campanulids</taxon>
        <taxon>Asterales</taxon>
        <taxon>Asteraceae</taxon>
        <taxon>Carduoideae</taxon>
        <taxon>Cardueae</taxon>
        <taxon>Carduinae</taxon>
        <taxon>Cynara</taxon>
    </lineage>
</organism>
<evidence type="ECO:0000313" key="1">
    <source>
        <dbReference type="EMBL" id="KVH94546.1"/>
    </source>
</evidence>
<dbReference type="AlphaFoldDB" id="A0A103XPH2"/>
<gene>
    <name evidence="1" type="ORF">Ccrd_003398</name>
</gene>
<reference evidence="1 2" key="1">
    <citation type="journal article" date="2016" name="Sci. Rep.">
        <title>The genome sequence of the outbreeding globe artichoke constructed de novo incorporating a phase-aware low-pass sequencing strategy of F1 progeny.</title>
        <authorList>
            <person name="Scaglione D."/>
            <person name="Reyes-Chin-Wo S."/>
            <person name="Acquadro A."/>
            <person name="Froenicke L."/>
            <person name="Portis E."/>
            <person name="Beitel C."/>
            <person name="Tirone M."/>
            <person name="Mauro R."/>
            <person name="Lo Monaco A."/>
            <person name="Mauromicale G."/>
            <person name="Faccioli P."/>
            <person name="Cattivelli L."/>
            <person name="Rieseberg L."/>
            <person name="Michelmore R."/>
            <person name="Lanteri S."/>
        </authorList>
    </citation>
    <scope>NUCLEOTIDE SEQUENCE [LARGE SCALE GENOMIC DNA]</scope>
    <source>
        <strain evidence="1">2C</strain>
    </source>
</reference>
<protein>
    <submittedName>
        <fullName evidence="1">Uncharacterized protein</fullName>
    </submittedName>
</protein>
<dbReference type="EMBL" id="LEKV01004550">
    <property type="protein sequence ID" value="KVH94546.1"/>
    <property type="molecule type" value="Genomic_DNA"/>
</dbReference>
<dbReference type="Gramene" id="KVH94546">
    <property type="protein sequence ID" value="KVH94546"/>
    <property type="gene ID" value="Ccrd_003398"/>
</dbReference>
<comment type="caution">
    <text evidence="1">The sequence shown here is derived from an EMBL/GenBank/DDBJ whole genome shotgun (WGS) entry which is preliminary data.</text>
</comment>
<proteinExistence type="predicted"/>